<accession>A0A7C4FAV7</accession>
<gene>
    <name evidence="1" type="ORF">ENV14_03305</name>
</gene>
<comment type="caution">
    <text evidence="1">The sequence shown here is derived from an EMBL/GenBank/DDBJ whole genome shotgun (WGS) entry which is preliminary data.</text>
</comment>
<name>A0A7C4FAV7_9CREN</name>
<reference evidence="1" key="1">
    <citation type="journal article" date="2020" name="mSystems">
        <title>Genome- and Community-Level Interaction Insights into Carbon Utilization and Element Cycling Functions of Hydrothermarchaeota in Hydrothermal Sediment.</title>
        <authorList>
            <person name="Zhou Z."/>
            <person name="Liu Y."/>
            <person name="Xu W."/>
            <person name="Pan J."/>
            <person name="Luo Z.H."/>
            <person name="Li M."/>
        </authorList>
    </citation>
    <scope>NUCLEOTIDE SEQUENCE [LARGE SCALE GENOMIC DNA]</scope>
    <source>
        <strain evidence="1">SpSt-732</strain>
    </source>
</reference>
<proteinExistence type="predicted"/>
<dbReference type="AlphaFoldDB" id="A0A7C4FAV7"/>
<evidence type="ECO:0000313" key="1">
    <source>
        <dbReference type="EMBL" id="HGI87402.1"/>
    </source>
</evidence>
<sequence length="209" mass="24266">MLSKREILEFIKDAKDVYNKVVRILEGYDGASITFFDCSSESSILVDYNCTWEGRPFICIYLPAGPCWIEEGLPVLFDVKGAVYVEHYDDGIRVRVLMNLTTPRYSSSRVYGIEYSPHIERDEYKWLEEVFRNNIACTAVAEYIIVGNRVYQYGSEVGFSPFYITYPRNATEVEEVVVKNIDISYYGLLLKFKMIEEKMTIERCGKPQK</sequence>
<protein>
    <submittedName>
        <fullName evidence="1">Uncharacterized protein</fullName>
    </submittedName>
</protein>
<organism evidence="1">
    <name type="scientific">Ignisphaera aggregans</name>
    <dbReference type="NCBI Taxonomy" id="334771"/>
    <lineage>
        <taxon>Archaea</taxon>
        <taxon>Thermoproteota</taxon>
        <taxon>Thermoprotei</taxon>
        <taxon>Desulfurococcales</taxon>
        <taxon>Desulfurococcaceae</taxon>
        <taxon>Ignisphaera</taxon>
    </lineage>
</organism>
<dbReference type="EMBL" id="DTFF01000024">
    <property type="protein sequence ID" value="HGI87402.1"/>
    <property type="molecule type" value="Genomic_DNA"/>
</dbReference>